<dbReference type="EMBL" id="KI300625">
    <property type="protein sequence ID" value="ERZ96222.1"/>
    <property type="molecule type" value="Genomic_DNA"/>
</dbReference>
<dbReference type="HOGENOM" id="CLU_3033580_0_0_1"/>
<protein>
    <submittedName>
        <fullName evidence="1">Uncharacterized protein</fullName>
    </submittedName>
</protein>
<reference evidence="1" key="1">
    <citation type="submission" date="2013-07" db="EMBL/GenBank/DDBJ databases">
        <title>The genome of an arbuscular mycorrhizal fungus provides insights into the evolution of the oldest plant symbiosis.</title>
        <authorList>
            <consortium name="DOE Joint Genome Institute"/>
            <person name="Tisserant E."/>
            <person name="Malbreil M."/>
            <person name="Kuo A."/>
            <person name="Kohler A."/>
            <person name="Symeonidi A."/>
            <person name="Balestrini R."/>
            <person name="Charron P."/>
            <person name="Duensing N."/>
            <person name="Frei-dit-Frey N."/>
            <person name="Gianinazzi-Pearson V."/>
            <person name="Gilbert B."/>
            <person name="Handa Y."/>
            <person name="Hijri M."/>
            <person name="Kaul R."/>
            <person name="Kawaguchi M."/>
            <person name="Krajinski F."/>
            <person name="Lammers P."/>
            <person name="Lapierre D."/>
            <person name="Masclaux F.G."/>
            <person name="Murat C."/>
            <person name="Morin E."/>
            <person name="Ndikumana S."/>
            <person name="Pagni M."/>
            <person name="Petitpierre D."/>
            <person name="Requena N."/>
            <person name="Rosikiewicz P."/>
            <person name="Riley R."/>
            <person name="Saito K."/>
            <person name="San Clemente H."/>
            <person name="Shapiro H."/>
            <person name="van Tuinen D."/>
            <person name="Becard G."/>
            <person name="Bonfante P."/>
            <person name="Paszkowski U."/>
            <person name="Shachar-Hill Y."/>
            <person name="Young J.P."/>
            <person name="Sanders I.R."/>
            <person name="Henrissat B."/>
            <person name="Rensing S.A."/>
            <person name="Grigoriev I.V."/>
            <person name="Corradi N."/>
            <person name="Roux C."/>
            <person name="Martin F."/>
        </authorList>
    </citation>
    <scope>NUCLEOTIDE SEQUENCE</scope>
    <source>
        <strain evidence="1">DAOM 197198</strain>
    </source>
</reference>
<organism evidence="1">
    <name type="scientific">Rhizophagus irregularis (strain DAOM 181602 / DAOM 197198 / MUCL 43194)</name>
    <name type="common">Arbuscular mycorrhizal fungus</name>
    <name type="synonym">Glomus intraradices</name>
    <dbReference type="NCBI Taxonomy" id="747089"/>
    <lineage>
        <taxon>Eukaryota</taxon>
        <taxon>Fungi</taxon>
        <taxon>Fungi incertae sedis</taxon>
        <taxon>Mucoromycota</taxon>
        <taxon>Glomeromycotina</taxon>
        <taxon>Glomeromycetes</taxon>
        <taxon>Glomerales</taxon>
        <taxon>Glomeraceae</taxon>
        <taxon>Rhizophagus</taxon>
    </lineage>
</organism>
<accession>U9SQC7</accession>
<gene>
    <name evidence="1" type="ORF">GLOINDRAFT_12842</name>
</gene>
<evidence type="ECO:0000313" key="1">
    <source>
        <dbReference type="EMBL" id="ERZ96222.1"/>
    </source>
</evidence>
<proteinExistence type="predicted"/>
<dbReference type="AlphaFoldDB" id="U9SQC7"/>
<name>U9SQC7_RHIID</name>
<sequence>MKENKERDFKQLSLNISESMTTAILFSNNQIYLALLAISSFKAFKERITKLMVKL</sequence>